<dbReference type="Pfam" id="PF20461">
    <property type="entry name" value="DUF6714"/>
    <property type="match status" value="1"/>
</dbReference>
<keyword evidence="2" id="KW-1185">Reference proteome</keyword>
<evidence type="ECO:0000313" key="1">
    <source>
        <dbReference type="EMBL" id="BDU18269.1"/>
    </source>
</evidence>
<reference evidence="1 2" key="1">
    <citation type="journal article" date="2023" name="Int. J. Syst. Evol. Microbiol.">
        <title>Physiological and genomic analyses of cobalamin (vitamin B12)-auxotrophy of Lysobacter auxotrophicus sp. nov., a methionine-auxotrophic chitinolytic bacterium isolated from chitin-treated soil.</title>
        <authorList>
            <person name="Saito A."/>
            <person name="Dohra H."/>
            <person name="Hamada M."/>
            <person name="Moriuchi R."/>
            <person name="Kotsuchibashi Y."/>
            <person name="Mori K."/>
        </authorList>
    </citation>
    <scope>NUCLEOTIDE SEQUENCE [LARGE SCALE GENOMIC DNA]</scope>
    <source>
        <strain evidence="1 2">5-21a</strain>
    </source>
</reference>
<name>A0ABN6UPF7_9GAMM</name>
<dbReference type="RefSeq" id="WP_281780137.1">
    <property type="nucleotide sequence ID" value="NZ_AP027041.1"/>
</dbReference>
<gene>
    <name evidence="1" type="ORF">LA521A_34700</name>
</gene>
<dbReference type="InterPro" id="IPR046560">
    <property type="entry name" value="DUF6714"/>
</dbReference>
<protein>
    <submittedName>
        <fullName evidence="1">Uncharacterized protein</fullName>
    </submittedName>
</protein>
<evidence type="ECO:0000313" key="2">
    <source>
        <dbReference type="Proteomes" id="UP001317822"/>
    </source>
</evidence>
<proteinExistence type="predicted"/>
<accession>A0ABN6UPF7</accession>
<dbReference type="Proteomes" id="UP001317822">
    <property type="component" value="Chromosome"/>
</dbReference>
<dbReference type="EMBL" id="AP027041">
    <property type="protein sequence ID" value="BDU18269.1"/>
    <property type="molecule type" value="Genomic_DNA"/>
</dbReference>
<sequence length="149" mass="17667">MDVEQLRLHIARAFVDVIRPARENITTHRCDECDELRDALAPYAWQDVPVNVLDDHRWDMTLLSDDAKQHYLPAWMLQALDDGQWAGDYVWNLLFALNSDHRWAPARPYTKEQRQAVAHFLDFIEHRDLSEWEAQDVEKARASLRERFP</sequence>
<organism evidence="1 2">
    <name type="scientific">Lysobacter auxotrophicus</name>
    <dbReference type="NCBI Taxonomy" id="2992573"/>
    <lineage>
        <taxon>Bacteria</taxon>
        <taxon>Pseudomonadati</taxon>
        <taxon>Pseudomonadota</taxon>
        <taxon>Gammaproteobacteria</taxon>
        <taxon>Lysobacterales</taxon>
        <taxon>Lysobacteraceae</taxon>
        <taxon>Lysobacter</taxon>
    </lineage>
</organism>